<proteinExistence type="predicted"/>
<reference evidence="5 6" key="1">
    <citation type="journal article" date="2018" name="PLoS Genet.">
        <title>Population sequencing reveals clonal diversity and ancestral inbreeding in the grapevine cultivar Chardonnay.</title>
        <authorList>
            <person name="Roach M.J."/>
            <person name="Johnson D.L."/>
            <person name="Bohlmann J."/>
            <person name="van Vuuren H.J."/>
            <person name="Jones S.J."/>
            <person name="Pretorius I.S."/>
            <person name="Schmidt S.A."/>
            <person name="Borneman A.R."/>
        </authorList>
    </citation>
    <scope>NUCLEOTIDE SEQUENCE [LARGE SCALE GENOMIC DNA]</scope>
    <source>
        <strain evidence="6">cv. Chardonnay</strain>
        <tissue evidence="5">Leaf</tissue>
    </source>
</reference>
<evidence type="ECO:0000256" key="4">
    <source>
        <dbReference type="SAM" id="Phobius"/>
    </source>
</evidence>
<keyword evidence="4" id="KW-1133">Transmembrane helix</keyword>
<dbReference type="AlphaFoldDB" id="A0A438KQL9"/>
<gene>
    <name evidence="5" type="primary">NHL13_9</name>
    <name evidence="5" type="ORF">CK203_000343</name>
</gene>
<dbReference type="Proteomes" id="UP000288805">
    <property type="component" value="Unassembled WGS sequence"/>
</dbReference>
<comment type="caution">
    <text evidence="5">The sequence shown here is derived from an EMBL/GenBank/DDBJ whole genome shotgun (WGS) entry which is preliminary data.</text>
</comment>
<feature type="region of interest" description="Disordered" evidence="3">
    <location>
        <begin position="1"/>
        <end position="55"/>
    </location>
</feature>
<comment type="subcellular location">
    <subcellularLocation>
        <location evidence="1">Membrane</location>
    </subcellularLocation>
</comment>
<accession>A0A438KQL9</accession>
<feature type="compositionally biased region" description="Polar residues" evidence="3">
    <location>
        <begin position="41"/>
        <end position="52"/>
    </location>
</feature>
<keyword evidence="2 4" id="KW-0472">Membrane</keyword>
<dbReference type="GO" id="GO:0016020">
    <property type="term" value="C:membrane"/>
    <property type="evidence" value="ECO:0007669"/>
    <property type="project" value="UniProtKB-SubCell"/>
</dbReference>
<sequence>MAPTLDDPTPPLHPSPGFRSDTNTLPLPNDEAHHLPPPYNASASETPHQPSNKRGFINRPRVIVTLLILFSLVLIVGTSLGVIYLLLSPKYPKLAISNVFVTHPLAKHPRFLISLKAKNPNNRVGVGYEKDGRAALSFKKKSVATGPFPTFAQGDKSSSAVQLVLRASNKTMPHEIRNSILNTTSKLPLSLGLTMNVPVRMKIWTTKIWIEELVFDCKFRVNTLANSSRILYQRCPIKVAPK</sequence>
<evidence type="ECO:0000256" key="1">
    <source>
        <dbReference type="ARBA" id="ARBA00004370"/>
    </source>
</evidence>
<dbReference type="PANTHER" id="PTHR31234">
    <property type="entry name" value="LATE EMBRYOGENESIS ABUNDANT (LEA) HYDROXYPROLINE-RICH GLYCOPROTEIN FAMILY"/>
    <property type="match status" value="1"/>
</dbReference>
<dbReference type="GO" id="GO:0098542">
    <property type="term" value="P:defense response to other organism"/>
    <property type="evidence" value="ECO:0007669"/>
    <property type="project" value="InterPro"/>
</dbReference>
<name>A0A438KQL9_VITVI</name>
<dbReference type="PANTHER" id="PTHR31234:SF72">
    <property type="entry name" value="NDR1_HIN1-LIKE PROTEIN 6"/>
    <property type="match status" value="1"/>
</dbReference>
<evidence type="ECO:0000256" key="2">
    <source>
        <dbReference type="ARBA" id="ARBA00023136"/>
    </source>
</evidence>
<dbReference type="EMBL" id="QGNW01000001">
    <property type="protein sequence ID" value="RVX23496.1"/>
    <property type="molecule type" value="Genomic_DNA"/>
</dbReference>
<protein>
    <submittedName>
        <fullName evidence="5">NDR1/HIN1-like protein 13</fullName>
    </submittedName>
</protein>
<evidence type="ECO:0000313" key="6">
    <source>
        <dbReference type="Proteomes" id="UP000288805"/>
    </source>
</evidence>
<feature type="transmembrane region" description="Helical" evidence="4">
    <location>
        <begin position="62"/>
        <end position="87"/>
    </location>
</feature>
<evidence type="ECO:0000313" key="5">
    <source>
        <dbReference type="EMBL" id="RVX23496.1"/>
    </source>
</evidence>
<organism evidence="5 6">
    <name type="scientific">Vitis vinifera</name>
    <name type="common">Grape</name>
    <dbReference type="NCBI Taxonomy" id="29760"/>
    <lineage>
        <taxon>Eukaryota</taxon>
        <taxon>Viridiplantae</taxon>
        <taxon>Streptophyta</taxon>
        <taxon>Embryophyta</taxon>
        <taxon>Tracheophyta</taxon>
        <taxon>Spermatophyta</taxon>
        <taxon>Magnoliopsida</taxon>
        <taxon>eudicotyledons</taxon>
        <taxon>Gunneridae</taxon>
        <taxon>Pentapetalae</taxon>
        <taxon>rosids</taxon>
        <taxon>Vitales</taxon>
        <taxon>Vitaceae</taxon>
        <taxon>Viteae</taxon>
        <taxon>Vitis</taxon>
    </lineage>
</organism>
<dbReference type="InterPro" id="IPR044839">
    <property type="entry name" value="NDR1-like"/>
</dbReference>
<keyword evidence="4" id="KW-0812">Transmembrane</keyword>
<evidence type="ECO:0000256" key="3">
    <source>
        <dbReference type="SAM" id="MobiDB-lite"/>
    </source>
</evidence>